<evidence type="ECO:0000259" key="2">
    <source>
        <dbReference type="Pfam" id="PF25597"/>
    </source>
</evidence>
<keyword evidence="1" id="KW-1133">Transmembrane helix</keyword>
<keyword evidence="1" id="KW-0472">Membrane</keyword>
<name>A0AAQ3P287_VIGMU</name>
<dbReference type="Proteomes" id="UP001374535">
    <property type="component" value="Chromosome 2"/>
</dbReference>
<dbReference type="AlphaFoldDB" id="A0AAQ3P287"/>
<evidence type="ECO:0000313" key="3">
    <source>
        <dbReference type="EMBL" id="WVZ18533.1"/>
    </source>
</evidence>
<accession>A0AAQ3P287</accession>
<reference evidence="3 4" key="1">
    <citation type="journal article" date="2023" name="Life. Sci Alliance">
        <title>Evolutionary insights into 3D genome organization and epigenetic landscape of Vigna mungo.</title>
        <authorList>
            <person name="Junaid A."/>
            <person name="Singh B."/>
            <person name="Bhatia S."/>
        </authorList>
    </citation>
    <scope>NUCLEOTIDE SEQUENCE [LARGE SCALE GENOMIC DNA]</scope>
    <source>
        <tissue evidence="3">Leaf</tissue>
    </source>
</reference>
<organism evidence="3 4">
    <name type="scientific">Vigna mungo</name>
    <name type="common">Black gram</name>
    <name type="synonym">Phaseolus mungo</name>
    <dbReference type="NCBI Taxonomy" id="3915"/>
    <lineage>
        <taxon>Eukaryota</taxon>
        <taxon>Viridiplantae</taxon>
        <taxon>Streptophyta</taxon>
        <taxon>Embryophyta</taxon>
        <taxon>Tracheophyta</taxon>
        <taxon>Spermatophyta</taxon>
        <taxon>Magnoliopsida</taxon>
        <taxon>eudicotyledons</taxon>
        <taxon>Gunneridae</taxon>
        <taxon>Pentapetalae</taxon>
        <taxon>rosids</taxon>
        <taxon>fabids</taxon>
        <taxon>Fabales</taxon>
        <taxon>Fabaceae</taxon>
        <taxon>Papilionoideae</taxon>
        <taxon>50 kb inversion clade</taxon>
        <taxon>NPAAA clade</taxon>
        <taxon>indigoferoid/millettioid clade</taxon>
        <taxon>Phaseoleae</taxon>
        <taxon>Vigna</taxon>
    </lineage>
</organism>
<feature type="domain" description="Retroviral polymerase SH3-like" evidence="2">
    <location>
        <begin position="14"/>
        <end position="75"/>
    </location>
</feature>
<evidence type="ECO:0000256" key="1">
    <source>
        <dbReference type="SAM" id="Phobius"/>
    </source>
</evidence>
<feature type="transmembrane region" description="Helical" evidence="1">
    <location>
        <begin position="163"/>
        <end position="190"/>
    </location>
</feature>
<gene>
    <name evidence="3" type="ORF">V8G54_005855</name>
</gene>
<evidence type="ECO:0000313" key="4">
    <source>
        <dbReference type="Proteomes" id="UP001374535"/>
    </source>
</evidence>
<dbReference type="EMBL" id="CP144699">
    <property type="protein sequence ID" value="WVZ18533.1"/>
    <property type="molecule type" value="Genomic_DNA"/>
</dbReference>
<sequence>MANFDISGLRVFGCLCCISTITANRKKLDARVVLGIFFGFKPHTKGYQFLNLQNHKINISRNVFFHEYFFPYTSSLNNTHDSNSLSLPVPHNYHHDYNDINFPNNHVLVSTPNDHVTNTNEDTIDVQNIVASDLTNASSDDVSNVHEHNEIIIRSTRSKRPPAYLKISTLTTLLGILLLILFLTTSSLLISGTPYYVFPPPLNLAHTRKHLKFLSGPKPCRMNSKL</sequence>
<dbReference type="InterPro" id="IPR057670">
    <property type="entry name" value="SH3_retrovirus"/>
</dbReference>
<protein>
    <recommendedName>
        <fullName evidence="2">Retroviral polymerase SH3-like domain-containing protein</fullName>
    </recommendedName>
</protein>
<proteinExistence type="predicted"/>
<dbReference type="Pfam" id="PF25597">
    <property type="entry name" value="SH3_retrovirus"/>
    <property type="match status" value="1"/>
</dbReference>
<keyword evidence="1" id="KW-0812">Transmembrane</keyword>
<keyword evidence="4" id="KW-1185">Reference proteome</keyword>